<dbReference type="Proteomes" id="UP000076858">
    <property type="component" value="Unassembled WGS sequence"/>
</dbReference>
<accession>A0A162DDZ5</accession>
<evidence type="ECO:0000313" key="2">
    <source>
        <dbReference type="Proteomes" id="UP000076858"/>
    </source>
</evidence>
<evidence type="ECO:0000313" key="1">
    <source>
        <dbReference type="EMBL" id="KZS10464.1"/>
    </source>
</evidence>
<proteinExistence type="predicted"/>
<gene>
    <name evidence="1" type="ORF">APZ42_025069</name>
</gene>
<dbReference type="EMBL" id="LRGB01001794">
    <property type="protein sequence ID" value="KZS10464.1"/>
    <property type="molecule type" value="Genomic_DNA"/>
</dbReference>
<sequence>MSFQATKGSSTVNQQQISLEKMSELLLSHCIVLISFGQLYQYGS</sequence>
<comment type="caution">
    <text evidence="1">The sequence shown here is derived from an EMBL/GenBank/DDBJ whole genome shotgun (WGS) entry which is preliminary data.</text>
</comment>
<reference evidence="1 2" key="1">
    <citation type="submission" date="2016-03" db="EMBL/GenBank/DDBJ databases">
        <title>EvidentialGene: Evidence-directed Construction of Genes on Genomes.</title>
        <authorList>
            <person name="Gilbert D.G."/>
            <person name="Choi J.-H."/>
            <person name="Mockaitis K."/>
            <person name="Colbourne J."/>
            <person name="Pfrender M."/>
        </authorList>
    </citation>
    <scope>NUCLEOTIDE SEQUENCE [LARGE SCALE GENOMIC DNA]</scope>
    <source>
        <strain evidence="1 2">Xinb3</strain>
        <tissue evidence="1">Complete organism</tissue>
    </source>
</reference>
<dbReference type="AlphaFoldDB" id="A0A162DDZ5"/>
<name>A0A162DDZ5_9CRUS</name>
<protein>
    <submittedName>
        <fullName evidence="1">Uncharacterized protein</fullName>
    </submittedName>
</protein>
<organism evidence="1 2">
    <name type="scientific">Daphnia magna</name>
    <dbReference type="NCBI Taxonomy" id="35525"/>
    <lineage>
        <taxon>Eukaryota</taxon>
        <taxon>Metazoa</taxon>
        <taxon>Ecdysozoa</taxon>
        <taxon>Arthropoda</taxon>
        <taxon>Crustacea</taxon>
        <taxon>Branchiopoda</taxon>
        <taxon>Diplostraca</taxon>
        <taxon>Cladocera</taxon>
        <taxon>Anomopoda</taxon>
        <taxon>Daphniidae</taxon>
        <taxon>Daphnia</taxon>
    </lineage>
</organism>
<keyword evidence="2" id="KW-1185">Reference proteome</keyword>